<evidence type="ECO:0000256" key="8">
    <source>
        <dbReference type="ARBA" id="ARBA00023065"/>
    </source>
</evidence>
<feature type="transmembrane region" description="Helical" evidence="12">
    <location>
        <begin position="173"/>
        <end position="191"/>
    </location>
</feature>
<dbReference type="Pfam" id="PF00119">
    <property type="entry name" value="ATP-synt_A"/>
    <property type="match status" value="1"/>
</dbReference>
<feature type="transmembrane region" description="Helical" evidence="12">
    <location>
        <begin position="85"/>
        <end position="109"/>
    </location>
</feature>
<dbReference type="EMBL" id="KC353357">
    <property type="protein sequence ID" value="AGH24381.1"/>
    <property type="molecule type" value="Genomic_DNA"/>
</dbReference>
<dbReference type="GO" id="GO:0046933">
    <property type="term" value="F:proton-transporting ATP synthase activity, rotational mechanism"/>
    <property type="evidence" value="ECO:0007669"/>
    <property type="project" value="TreeGrafter"/>
</dbReference>
<evidence type="ECO:0000256" key="3">
    <source>
        <dbReference type="ARBA" id="ARBA00022448"/>
    </source>
</evidence>
<dbReference type="InterPro" id="IPR000568">
    <property type="entry name" value="ATP_synth_F0_asu"/>
</dbReference>
<dbReference type="InterPro" id="IPR045083">
    <property type="entry name" value="ATP_synth_F0_asu_bact/mt"/>
</dbReference>
<reference evidence="13" key="3">
    <citation type="journal article" date="2013" name="Genome Biol. Evol.">
        <title>Strikingly bacteria-like and gene-rich mitochondrial genomes throughout jakobid protists.</title>
        <authorList>
            <person name="Burger G."/>
            <person name="Gray M.W."/>
            <person name="Forget L."/>
            <person name="Lang B.F."/>
        </authorList>
    </citation>
    <scope>NUCLEOTIDE SEQUENCE</scope>
    <source>
        <strain evidence="13">ATCC 50283</strain>
    </source>
</reference>
<evidence type="ECO:0000256" key="1">
    <source>
        <dbReference type="ARBA" id="ARBA00004448"/>
    </source>
</evidence>
<dbReference type="PANTHER" id="PTHR11410">
    <property type="entry name" value="ATP SYNTHASE SUBUNIT A"/>
    <property type="match status" value="1"/>
</dbReference>
<dbReference type="PRINTS" id="PR00123">
    <property type="entry name" value="ATPASEA"/>
</dbReference>
<reference evidence="13" key="1">
    <citation type="journal article" date="2004" name="RNA">
        <title>Mitochondrial 3' tRNA editing in the jakobid Seculamonas ecuadoriensis: a novel mechanism and implications for tRNA processing.</title>
        <authorList>
            <person name="Leigh J."/>
            <person name="Lang B.F."/>
        </authorList>
    </citation>
    <scope>NUCLEOTIDE SEQUENCE</scope>
    <source>
        <strain evidence="13">ATCC 50283</strain>
    </source>
</reference>
<reference evidence="13" key="2">
    <citation type="journal article" date="2006" name="RNA">
        <title>Hybrid E. coli--Mitochondrial ribonuclease P RNAs are catalytically active.</title>
        <authorList>
            <person name="Seif E."/>
            <person name="Cadieux A."/>
            <person name="Lang B.F."/>
        </authorList>
    </citation>
    <scope>NUCLEOTIDE SEQUENCE</scope>
    <source>
        <strain evidence="13">ATCC 50283</strain>
    </source>
</reference>
<dbReference type="FunFam" id="1.20.120.220:FF:000003">
    <property type="entry name" value="ATP synthase subunit a"/>
    <property type="match status" value="1"/>
</dbReference>
<sequence>MKSIVPLSPFEQFEINPIFAINTSFAFTNSSLFALIAVLSLVFFFYLATYKSSIVPNAWQSSLESIYEFISAMVYGQIGSKGYRYLPLIFTTFTFILACNMLGMVPYSFTVTSHLVITLGLAMAIFIGVNIIAANQHGLHFFSFFLPQGISLALAPFLVLIEIISYLFRVVSLAVRLFANMMSGHALLKILAGFSWTMSSKGGLIFVASIIPLAIVFALTGLELAIAFLQAYVFAILVCIYLNDAIHLH</sequence>
<evidence type="ECO:0000256" key="10">
    <source>
        <dbReference type="ARBA" id="ARBA00023310"/>
    </source>
</evidence>
<evidence type="ECO:0000256" key="2">
    <source>
        <dbReference type="ARBA" id="ARBA00006810"/>
    </source>
</evidence>
<organism evidence="13">
    <name type="scientific">Reclinomonas americana ATCC 50283</name>
    <dbReference type="NCBI Taxonomy" id="1295594"/>
    <lineage>
        <taxon>Eukaryota</taxon>
        <taxon>Discoba</taxon>
        <taxon>Jakobida</taxon>
        <taxon>Histionina</taxon>
        <taxon>Histionidae</taxon>
        <taxon>Reclinomonas</taxon>
    </lineage>
</organism>
<comment type="subcellular location">
    <subcellularLocation>
        <location evidence="1 11">Mitochondrion inner membrane</location>
        <topology evidence="1 11">Multi-pass membrane protein</topology>
    </subcellularLocation>
</comment>
<evidence type="ECO:0000313" key="13">
    <source>
        <dbReference type="EMBL" id="AGH24381.1"/>
    </source>
</evidence>
<feature type="transmembrane region" description="Helical" evidence="12">
    <location>
        <begin position="145"/>
        <end position="167"/>
    </location>
</feature>
<keyword evidence="3" id="KW-0813">Transport</keyword>
<evidence type="ECO:0000256" key="5">
    <source>
        <dbReference type="ARBA" id="ARBA00022692"/>
    </source>
</evidence>
<proteinExistence type="inferred from homology"/>
<keyword evidence="6" id="KW-0375">Hydrogen ion transport</keyword>
<dbReference type="CDD" id="cd00310">
    <property type="entry name" value="ATP-synt_Fo_a_6"/>
    <property type="match status" value="1"/>
</dbReference>
<evidence type="ECO:0000256" key="7">
    <source>
        <dbReference type="ARBA" id="ARBA00022989"/>
    </source>
</evidence>
<comment type="similarity">
    <text evidence="2">Belongs to the ATPase A chain family.</text>
</comment>
<evidence type="ECO:0000256" key="12">
    <source>
        <dbReference type="SAM" id="Phobius"/>
    </source>
</evidence>
<dbReference type="NCBIfam" id="NF004482">
    <property type="entry name" value="PRK05815.2-4"/>
    <property type="match status" value="1"/>
</dbReference>
<keyword evidence="13" id="KW-0496">Mitochondrion</keyword>
<evidence type="ECO:0000256" key="4">
    <source>
        <dbReference type="ARBA" id="ARBA00022547"/>
    </source>
</evidence>
<dbReference type="InterPro" id="IPR023011">
    <property type="entry name" value="ATP_synth_F0_asu_AS"/>
</dbReference>
<feature type="transmembrane region" description="Helical" evidence="12">
    <location>
        <begin position="225"/>
        <end position="243"/>
    </location>
</feature>
<keyword evidence="4" id="KW-0138">CF(0)</keyword>
<keyword evidence="8" id="KW-0406">Ion transport</keyword>
<accession>M4QAN9</accession>
<feature type="transmembrane region" description="Helical" evidence="12">
    <location>
        <begin position="203"/>
        <end position="219"/>
    </location>
</feature>
<protein>
    <recommendedName>
        <fullName evidence="11">ATP synthase subunit a</fullName>
    </recommendedName>
</protein>
<geneLocation type="mitochondrion" evidence="13"/>
<evidence type="ECO:0000256" key="6">
    <source>
        <dbReference type="ARBA" id="ARBA00022781"/>
    </source>
</evidence>
<dbReference type="GO" id="GO:0005743">
    <property type="term" value="C:mitochondrial inner membrane"/>
    <property type="evidence" value="ECO:0007669"/>
    <property type="project" value="UniProtKB-SubCell"/>
</dbReference>
<dbReference type="HAMAP" id="MF_01393">
    <property type="entry name" value="ATP_synth_a_bact"/>
    <property type="match status" value="1"/>
</dbReference>
<evidence type="ECO:0000256" key="11">
    <source>
        <dbReference type="RuleBase" id="RU004450"/>
    </source>
</evidence>
<dbReference type="PANTHER" id="PTHR11410:SF0">
    <property type="entry name" value="ATP SYNTHASE SUBUNIT A"/>
    <property type="match status" value="1"/>
</dbReference>
<gene>
    <name evidence="13" type="primary">atp6</name>
</gene>
<dbReference type="PROSITE" id="PS00449">
    <property type="entry name" value="ATPASE_A"/>
    <property type="match status" value="1"/>
</dbReference>
<keyword evidence="9 12" id="KW-0472">Membrane</keyword>
<dbReference type="GO" id="GO:0016787">
    <property type="term" value="F:hydrolase activity"/>
    <property type="evidence" value="ECO:0007669"/>
    <property type="project" value="UniProtKB-KW"/>
</dbReference>
<keyword evidence="5 12" id="KW-0812">Transmembrane</keyword>
<feature type="transmembrane region" description="Helical" evidence="12">
    <location>
        <begin position="115"/>
        <end position="133"/>
    </location>
</feature>
<dbReference type="Gene3D" id="1.20.120.220">
    <property type="entry name" value="ATP synthase, F0 complex, subunit A"/>
    <property type="match status" value="1"/>
</dbReference>
<name>M4QAN9_RECAM</name>
<dbReference type="NCBIfam" id="TIGR01131">
    <property type="entry name" value="ATP_synt_6_or_A"/>
    <property type="match status" value="1"/>
</dbReference>
<dbReference type="SUPFAM" id="SSF81336">
    <property type="entry name" value="F1F0 ATP synthase subunit A"/>
    <property type="match status" value="1"/>
</dbReference>
<keyword evidence="7 12" id="KW-1133">Transmembrane helix</keyword>
<feature type="transmembrane region" description="Helical" evidence="12">
    <location>
        <begin position="32"/>
        <end position="50"/>
    </location>
</feature>
<keyword evidence="10" id="KW-0066">ATP synthesis</keyword>
<dbReference type="AlphaFoldDB" id="M4QAN9"/>
<evidence type="ECO:0000256" key="9">
    <source>
        <dbReference type="ARBA" id="ARBA00023136"/>
    </source>
</evidence>
<dbReference type="InterPro" id="IPR035908">
    <property type="entry name" value="F0_ATP_A_sf"/>
</dbReference>
<dbReference type="GO" id="GO:0045259">
    <property type="term" value="C:proton-transporting ATP synthase complex"/>
    <property type="evidence" value="ECO:0007669"/>
    <property type="project" value="UniProtKB-KW"/>
</dbReference>
<keyword evidence="13" id="KW-0378">Hydrolase</keyword>